<dbReference type="Pfam" id="PF00550">
    <property type="entry name" value="PP-binding"/>
    <property type="match status" value="1"/>
</dbReference>
<evidence type="ECO:0000259" key="3">
    <source>
        <dbReference type="Pfam" id="PF00501"/>
    </source>
</evidence>
<dbReference type="Proteomes" id="UP000192927">
    <property type="component" value="Unassembled WGS sequence"/>
</dbReference>
<name>A0A1W5D6P8_9LECA</name>
<dbReference type="InterPro" id="IPR036736">
    <property type="entry name" value="ACP-like_sf"/>
</dbReference>
<dbReference type="InterPro" id="IPR051414">
    <property type="entry name" value="Adenylate-forming_Reductase"/>
</dbReference>
<dbReference type="InterPro" id="IPR009081">
    <property type="entry name" value="PP-bd_ACP"/>
</dbReference>
<dbReference type="InterPro" id="IPR000873">
    <property type="entry name" value="AMP-dep_synth/lig_dom"/>
</dbReference>
<organism evidence="6 7">
    <name type="scientific">Lasallia pustulata</name>
    <dbReference type="NCBI Taxonomy" id="136370"/>
    <lineage>
        <taxon>Eukaryota</taxon>
        <taxon>Fungi</taxon>
        <taxon>Dikarya</taxon>
        <taxon>Ascomycota</taxon>
        <taxon>Pezizomycotina</taxon>
        <taxon>Lecanoromycetes</taxon>
        <taxon>OSLEUM clade</taxon>
        <taxon>Umbilicariomycetidae</taxon>
        <taxon>Umbilicariales</taxon>
        <taxon>Umbilicariaceae</taxon>
        <taxon>Lasallia</taxon>
    </lineage>
</organism>
<dbReference type="Gene3D" id="3.40.50.720">
    <property type="entry name" value="NAD(P)-binding Rossmann-like Domain"/>
    <property type="match status" value="1"/>
</dbReference>
<keyword evidence="2" id="KW-0597">Phosphoprotein</keyword>
<evidence type="ECO:0000313" key="6">
    <source>
        <dbReference type="EMBL" id="SLM38804.1"/>
    </source>
</evidence>
<feature type="domain" description="Thioester reductase (TE)" evidence="5">
    <location>
        <begin position="713"/>
        <end position="963"/>
    </location>
</feature>
<keyword evidence="7" id="KW-1185">Reference proteome</keyword>
<dbReference type="PROSITE" id="PS00012">
    <property type="entry name" value="PHOSPHOPANTETHEINE"/>
    <property type="match status" value="1"/>
</dbReference>
<dbReference type="Pfam" id="PF00501">
    <property type="entry name" value="AMP-binding"/>
    <property type="match status" value="1"/>
</dbReference>
<evidence type="ECO:0000259" key="5">
    <source>
        <dbReference type="Pfam" id="PF07993"/>
    </source>
</evidence>
<dbReference type="SUPFAM" id="SSF51735">
    <property type="entry name" value="NAD(P)-binding Rossmann-fold domains"/>
    <property type="match status" value="1"/>
</dbReference>
<feature type="domain" description="AMP-dependent synthetase/ligase" evidence="3">
    <location>
        <begin position="95"/>
        <end position="377"/>
    </location>
</feature>
<dbReference type="SUPFAM" id="SSF47336">
    <property type="entry name" value="ACP-like"/>
    <property type="match status" value="1"/>
</dbReference>
<accession>A0A1W5D6P8</accession>
<keyword evidence="1" id="KW-0596">Phosphopantetheine</keyword>
<reference evidence="7" key="1">
    <citation type="submission" date="2017-03" db="EMBL/GenBank/DDBJ databases">
        <authorList>
            <person name="Sharma R."/>
            <person name="Thines M."/>
        </authorList>
    </citation>
    <scope>NUCLEOTIDE SEQUENCE [LARGE SCALE GENOMIC DNA]</scope>
</reference>
<dbReference type="Gene3D" id="3.40.50.12780">
    <property type="entry name" value="N-terminal domain of ligase-like"/>
    <property type="match status" value="1"/>
</dbReference>
<evidence type="ECO:0000313" key="7">
    <source>
        <dbReference type="Proteomes" id="UP000192927"/>
    </source>
</evidence>
<dbReference type="EMBL" id="FWEW01002941">
    <property type="protein sequence ID" value="SLM38804.1"/>
    <property type="molecule type" value="Genomic_DNA"/>
</dbReference>
<evidence type="ECO:0000256" key="1">
    <source>
        <dbReference type="ARBA" id="ARBA00022450"/>
    </source>
</evidence>
<dbReference type="InterPro" id="IPR042099">
    <property type="entry name" value="ANL_N_sf"/>
</dbReference>
<dbReference type="PANTHER" id="PTHR43439">
    <property type="entry name" value="PHENYLACETATE-COENZYME A LIGASE"/>
    <property type="match status" value="1"/>
</dbReference>
<proteinExistence type="predicted"/>
<dbReference type="PANTHER" id="PTHR43439:SF2">
    <property type="entry name" value="ENZYME, PUTATIVE (JCVI)-RELATED"/>
    <property type="match status" value="1"/>
</dbReference>
<protein>
    <submittedName>
        <fullName evidence="6">Amp-dependent synthetase ligase</fullName>
    </submittedName>
</protein>
<dbReference type="InterPro" id="IPR020845">
    <property type="entry name" value="AMP-binding_CS"/>
</dbReference>
<keyword evidence="6" id="KW-0436">Ligase</keyword>
<dbReference type="GO" id="GO:0016874">
    <property type="term" value="F:ligase activity"/>
    <property type="evidence" value="ECO:0007669"/>
    <property type="project" value="UniProtKB-KW"/>
</dbReference>
<dbReference type="Gene3D" id="1.10.1200.10">
    <property type="entry name" value="ACP-like"/>
    <property type="match status" value="1"/>
</dbReference>
<dbReference type="Pfam" id="PF23562">
    <property type="entry name" value="AMP-binding_C_3"/>
    <property type="match status" value="1"/>
</dbReference>
<dbReference type="InterPro" id="IPR006162">
    <property type="entry name" value="Ppantetheine_attach_site"/>
</dbReference>
<evidence type="ECO:0000259" key="4">
    <source>
        <dbReference type="Pfam" id="PF00550"/>
    </source>
</evidence>
<dbReference type="SUPFAM" id="SSF56801">
    <property type="entry name" value="Acetyl-CoA synthetase-like"/>
    <property type="match status" value="1"/>
</dbReference>
<sequence length="1084" mass="119278">MAGTSFVRARIDLEASESQKNGIRTVPELLEFNAKTNPHHLFCVQARKHANASDSAFLNVTHAQLAQAVLRCSAWLTENVAELCLPYKNDVGQAVRGSPVALFVNSNVGLLIHKIGLMCLGVPVLLLSARLSPAAISHLLLKTAAKAIIVSPRLRATVTEALSLYGLSNNPPALYIQHPYETFLSSENSGILLEDNICGPNHFISEDDRNVLILHSSGTTGLPKPIYTSHRHLLGFTACHDFQNEDEAHSLSLSTLPLYHGFGLVTPCLSFGVGMPFCLPVSSTISTGFSTVDLLKRSEAKALLTVPSILEEILLLPDGEGVLALKPLQFVTFGGGLLKASVGDKLETLGVRLLNHYGTTETGPLAPIFVPTPDYDWHYFRLRSDIRKPLELRLEPSPPLKDEVQHYKLSLRPFGWKEHFEVQDQLISNPHKPGSDYSAVGRNDDVIVLATGEKVNPRILESMLSESEMVKAAVAFGDGQFEIGVIVEPIEHLATIQINNFKSLIWPIIQRASRQMDAQSQLSSKDAIVVVPPGSIPRADKGTVLRQEAYTVFGKEIAEAYATIDTTISSLPPLDMTAIEQGLKDLIQTRLNWKVPDGEWTYADDFFELGMDSLQAIQLRRLILASLPLPGGRSQTGLQGTTAAAVQFPRDFVYQYPSIAKMAYALKGVSGDIPARLKISHDNDNISKLVELYSIKGPVDAGLQRRTRHVVLLTGSTGSLGSYVLADLANAPTVARVICINRSSSSNQNTNPYTRQDEALKAKGITLSKSAWAKIRIHETNSAAPRLGLQDVEYTHLQKQITHILHNAWPMDFNRRLPSFGAQFQALQNLLNLARETHAVNPLIRPKVIFVSSISVVGLYQHVCNEHIVSEIPIHDDNCAIQLGYAKAKLVCEMIMEKASHDYPTELEAAYVRFGQISGAQCNGYWNSDEHIAALIKSSQKIGKLPCLRGTHSWLPVDCAAHAVSELLLDTNCLELVYHMENPVRQSWRDTLEVLGARLNLSDADYIPFNKWLEKVCASTDDGNPAKNLAEFFANDFERMSGGSLILSTEKARKVSSTLRMMAVVSKQTTEAYIDRWKTAGFLA</sequence>
<evidence type="ECO:0000256" key="2">
    <source>
        <dbReference type="ARBA" id="ARBA00022553"/>
    </source>
</evidence>
<feature type="domain" description="Carrier" evidence="4">
    <location>
        <begin position="582"/>
        <end position="623"/>
    </location>
</feature>
<dbReference type="Pfam" id="PF07993">
    <property type="entry name" value="NAD_binding_4"/>
    <property type="match status" value="1"/>
</dbReference>
<dbReference type="InterPro" id="IPR013120">
    <property type="entry name" value="FAR_NAD-bd"/>
</dbReference>
<dbReference type="InterPro" id="IPR036291">
    <property type="entry name" value="NAD(P)-bd_dom_sf"/>
</dbReference>
<dbReference type="AlphaFoldDB" id="A0A1W5D6P8"/>
<dbReference type="PROSITE" id="PS00455">
    <property type="entry name" value="AMP_BINDING"/>
    <property type="match status" value="1"/>
</dbReference>